<accession>A0A9W8J9P1</accession>
<keyword evidence="2" id="KW-1185">Reference proteome</keyword>
<dbReference type="EMBL" id="JANBPK010000821">
    <property type="protein sequence ID" value="KAJ2930747.1"/>
    <property type="molecule type" value="Genomic_DNA"/>
</dbReference>
<dbReference type="AlphaFoldDB" id="A0A9W8J9P1"/>
<comment type="caution">
    <text evidence="1">The sequence shown here is derived from an EMBL/GenBank/DDBJ whole genome shotgun (WGS) entry which is preliminary data.</text>
</comment>
<dbReference type="Proteomes" id="UP001140091">
    <property type="component" value="Unassembled WGS sequence"/>
</dbReference>
<reference evidence="1" key="1">
    <citation type="submission" date="2022-06" db="EMBL/GenBank/DDBJ databases">
        <title>Genome Sequence of Candolleomyces eurysporus.</title>
        <authorList>
            <person name="Buettner E."/>
        </authorList>
    </citation>
    <scope>NUCLEOTIDE SEQUENCE</scope>
    <source>
        <strain evidence="1">VTCC 930004</strain>
    </source>
</reference>
<evidence type="ECO:0000313" key="2">
    <source>
        <dbReference type="Proteomes" id="UP001140091"/>
    </source>
</evidence>
<protein>
    <submittedName>
        <fullName evidence="1">Uncharacterized protein</fullName>
    </submittedName>
</protein>
<feature type="non-terminal residue" evidence="1">
    <location>
        <position position="458"/>
    </location>
</feature>
<proteinExistence type="predicted"/>
<evidence type="ECO:0000313" key="1">
    <source>
        <dbReference type="EMBL" id="KAJ2930747.1"/>
    </source>
</evidence>
<dbReference type="Pfam" id="PF18759">
    <property type="entry name" value="Plavaka"/>
    <property type="match status" value="1"/>
</dbReference>
<gene>
    <name evidence="1" type="ORF">H1R20_g6332</name>
</gene>
<organism evidence="1 2">
    <name type="scientific">Candolleomyces eurysporus</name>
    <dbReference type="NCBI Taxonomy" id="2828524"/>
    <lineage>
        <taxon>Eukaryota</taxon>
        <taxon>Fungi</taxon>
        <taxon>Dikarya</taxon>
        <taxon>Basidiomycota</taxon>
        <taxon>Agaricomycotina</taxon>
        <taxon>Agaricomycetes</taxon>
        <taxon>Agaricomycetidae</taxon>
        <taxon>Agaricales</taxon>
        <taxon>Agaricineae</taxon>
        <taxon>Psathyrellaceae</taxon>
        <taxon>Candolleomyces</taxon>
    </lineage>
</organism>
<dbReference type="OrthoDB" id="3208495at2759"/>
<sequence>MASPPLDNKGIISDVPTFSKISDIPDDFDLQSELQKLDSENSGISPFAQSSVWHDGSIEIPLPAEGKKHRSEEQAPKLKIGGVLHRKLVEVIKSAFQGPDFPSYHFTPTQAYWKPDKDSSPERIYSEIYDSDAFWQEHESIMAEAPPGPEMPTVIAALLLYSDSTHLANFGSASLWPYYLYFGNQSKYERAKPSACAAHHLAYIPTDLQEQYQKAYPDYPEEVILTSIRYLGKCGCPDCHTEKEVFDELGTVNDERRRQKKRLDDPPYRKQVEKAREKIFKKGRSVNGTTVDNILGQRSEAPIQNAFSQALSVFKFNFFSMFVPDLLHEFQLGVWKGIFTHLMRILHTTTGNAIQELNRRYRLIPTFGRGTIRKFSNNASSMKKLAARDFEDLLQCALPVFEGLLPGSHDRIVLDMLFALALKMQLKAVGVANVKLPKEVQVQQKAAILTIRVLNNGI</sequence>
<dbReference type="InterPro" id="IPR041078">
    <property type="entry name" value="Plavaka"/>
</dbReference>
<name>A0A9W8J9P1_9AGAR</name>